<dbReference type="Proteomes" id="UP000429607">
    <property type="component" value="Unassembled WGS sequence"/>
</dbReference>
<name>A0A6A3NS94_9STRA</name>
<dbReference type="EMBL" id="QXFT01000298">
    <property type="protein sequence ID" value="KAE9348001.1"/>
    <property type="molecule type" value="Genomic_DNA"/>
</dbReference>
<evidence type="ECO:0000313" key="4">
    <source>
        <dbReference type="Proteomes" id="UP000429607"/>
    </source>
</evidence>
<sequence length="45" mass="4829">MESKLKLAITAGIGSDHVNLAAACDRNIRWTRSRATSSAWPIAST</sequence>
<evidence type="ECO:0008006" key="7">
    <source>
        <dbReference type="Google" id="ProtNLM"/>
    </source>
</evidence>
<organism evidence="2 4">
    <name type="scientific">Phytophthora rubi</name>
    <dbReference type="NCBI Taxonomy" id="129364"/>
    <lineage>
        <taxon>Eukaryota</taxon>
        <taxon>Sar</taxon>
        <taxon>Stramenopiles</taxon>
        <taxon>Oomycota</taxon>
        <taxon>Peronosporomycetes</taxon>
        <taxon>Peronosporales</taxon>
        <taxon>Peronosporaceae</taxon>
        <taxon>Phytophthora</taxon>
    </lineage>
</organism>
<keyword evidence="5" id="KW-1185">Reference proteome</keyword>
<dbReference type="EMBL" id="QXFV01000147">
    <property type="protein sequence ID" value="KAE9048422.1"/>
    <property type="molecule type" value="Genomic_DNA"/>
</dbReference>
<evidence type="ECO:0000313" key="1">
    <source>
        <dbReference type="EMBL" id="KAE9042103.1"/>
    </source>
</evidence>
<accession>A0A6A3NS94</accession>
<comment type="caution">
    <text evidence="2">The sequence shown here is derived from an EMBL/GenBank/DDBJ whole genome shotgun (WGS) entry which is preliminary data.</text>
</comment>
<reference evidence="4 6" key="1">
    <citation type="submission" date="2018-09" db="EMBL/GenBank/DDBJ databases">
        <title>Genomic investigation of the strawberry pathogen Phytophthora fragariae indicates pathogenicity is determined by transcriptional variation in three key races.</title>
        <authorList>
            <person name="Adams T.M."/>
            <person name="Armitage A.D."/>
            <person name="Sobczyk M.K."/>
            <person name="Bates H.J."/>
            <person name="Dunwell J.M."/>
            <person name="Nellist C.F."/>
            <person name="Harrison R.J."/>
        </authorList>
    </citation>
    <scope>NUCLEOTIDE SEQUENCE [LARGE SCALE GENOMIC DNA]</scope>
    <source>
        <strain evidence="2 4">SCRP249</strain>
        <strain evidence="1 6">SCRP324</strain>
        <strain evidence="3 5">SCRP333</strain>
    </source>
</reference>
<dbReference type="Gene3D" id="3.40.50.720">
    <property type="entry name" value="NAD(P)-binding Rossmann-like Domain"/>
    <property type="match status" value="1"/>
</dbReference>
<dbReference type="Proteomes" id="UP000434957">
    <property type="component" value="Unassembled WGS sequence"/>
</dbReference>
<proteinExistence type="predicted"/>
<evidence type="ECO:0000313" key="6">
    <source>
        <dbReference type="Proteomes" id="UP000435112"/>
    </source>
</evidence>
<dbReference type="SUPFAM" id="SSF52283">
    <property type="entry name" value="Formate/glycerate dehydrogenase catalytic domain-like"/>
    <property type="match status" value="1"/>
</dbReference>
<gene>
    <name evidence="2" type="ORF">PR001_g3825</name>
    <name evidence="1" type="ORF">PR002_g4102</name>
    <name evidence="3" type="ORF">PR003_g6633</name>
</gene>
<dbReference type="Proteomes" id="UP000435112">
    <property type="component" value="Unassembled WGS sequence"/>
</dbReference>
<evidence type="ECO:0000313" key="2">
    <source>
        <dbReference type="EMBL" id="KAE9048422.1"/>
    </source>
</evidence>
<evidence type="ECO:0000313" key="3">
    <source>
        <dbReference type="EMBL" id="KAE9348001.1"/>
    </source>
</evidence>
<protein>
    <recommendedName>
        <fullName evidence="7">D-isomer specific 2-hydroxyacid dehydrogenase catalytic domain-containing protein</fullName>
    </recommendedName>
</protein>
<evidence type="ECO:0000313" key="5">
    <source>
        <dbReference type="Proteomes" id="UP000434957"/>
    </source>
</evidence>
<dbReference type="AlphaFoldDB" id="A0A6A3NS94"/>
<dbReference type="EMBL" id="QXFU01000155">
    <property type="protein sequence ID" value="KAE9042103.1"/>
    <property type="molecule type" value="Genomic_DNA"/>
</dbReference>